<dbReference type="STRING" id="1302689.RG47T_4808"/>
<dbReference type="PROSITE" id="PS00211">
    <property type="entry name" value="ABC_TRANSPORTER_1"/>
    <property type="match status" value="1"/>
</dbReference>
<dbReference type="Gene3D" id="1.20.1560.10">
    <property type="entry name" value="ABC transporter type 1, transmembrane domain"/>
    <property type="match status" value="1"/>
</dbReference>
<proteinExistence type="predicted"/>
<keyword evidence="5 11" id="KW-0067">ATP-binding</keyword>
<evidence type="ECO:0000256" key="4">
    <source>
        <dbReference type="ARBA" id="ARBA00022741"/>
    </source>
</evidence>
<dbReference type="GO" id="GO:0005886">
    <property type="term" value="C:plasma membrane"/>
    <property type="evidence" value="ECO:0007669"/>
    <property type="project" value="UniProtKB-SubCell"/>
</dbReference>
<dbReference type="InterPro" id="IPR003593">
    <property type="entry name" value="AAA+_ATPase"/>
</dbReference>
<evidence type="ECO:0000256" key="7">
    <source>
        <dbReference type="ARBA" id="ARBA00023136"/>
    </source>
</evidence>
<keyword evidence="3 8" id="KW-0812">Transmembrane</keyword>
<dbReference type="InterPro" id="IPR017871">
    <property type="entry name" value="ABC_transporter-like_CS"/>
</dbReference>
<keyword evidence="4" id="KW-0547">Nucleotide-binding</keyword>
<comment type="subcellular location">
    <subcellularLocation>
        <location evidence="1">Cell membrane</location>
        <topology evidence="1">Multi-pass membrane protein</topology>
    </subcellularLocation>
</comment>
<feature type="transmembrane region" description="Helical" evidence="8">
    <location>
        <begin position="21"/>
        <end position="43"/>
    </location>
</feature>
<evidence type="ECO:0000256" key="8">
    <source>
        <dbReference type="SAM" id="Phobius"/>
    </source>
</evidence>
<evidence type="ECO:0000256" key="5">
    <source>
        <dbReference type="ARBA" id="ARBA00022840"/>
    </source>
</evidence>
<keyword evidence="12" id="KW-1185">Reference proteome</keyword>
<organism evidence="11 12">
    <name type="scientific">Mucilaginibacter polytrichastri</name>
    <dbReference type="NCBI Taxonomy" id="1302689"/>
    <lineage>
        <taxon>Bacteria</taxon>
        <taxon>Pseudomonadati</taxon>
        <taxon>Bacteroidota</taxon>
        <taxon>Sphingobacteriia</taxon>
        <taxon>Sphingobacteriales</taxon>
        <taxon>Sphingobacteriaceae</taxon>
        <taxon>Mucilaginibacter</taxon>
    </lineage>
</organism>
<evidence type="ECO:0000256" key="6">
    <source>
        <dbReference type="ARBA" id="ARBA00022989"/>
    </source>
</evidence>
<dbReference type="PROSITE" id="PS50929">
    <property type="entry name" value="ABC_TM1F"/>
    <property type="match status" value="1"/>
</dbReference>
<feature type="transmembrane region" description="Helical" evidence="8">
    <location>
        <begin position="83"/>
        <end position="104"/>
    </location>
</feature>
<evidence type="ECO:0000256" key="1">
    <source>
        <dbReference type="ARBA" id="ARBA00004651"/>
    </source>
</evidence>
<feature type="transmembrane region" description="Helical" evidence="8">
    <location>
        <begin position="173"/>
        <end position="202"/>
    </location>
</feature>
<dbReference type="RefSeq" id="WP_074492261.1">
    <property type="nucleotide sequence ID" value="NZ_FPAM01000003.1"/>
</dbReference>
<keyword evidence="7 8" id="KW-0472">Membrane</keyword>
<dbReference type="Pfam" id="PF00005">
    <property type="entry name" value="ABC_tran"/>
    <property type="match status" value="1"/>
</dbReference>
<name>A0A1Q6A5N7_9SPHI</name>
<dbReference type="Proteomes" id="UP000186720">
    <property type="component" value="Unassembled WGS sequence"/>
</dbReference>
<feature type="domain" description="ABC transmembrane type-1" evidence="10">
    <location>
        <begin position="22"/>
        <end position="332"/>
    </location>
</feature>
<dbReference type="FunFam" id="3.40.50.300:FF:000287">
    <property type="entry name" value="Multidrug ABC transporter ATP-binding protein"/>
    <property type="match status" value="1"/>
</dbReference>
<dbReference type="GO" id="GO:0005524">
    <property type="term" value="F:ATP binding"/>
    <property type="evidence" value="ECO:0007669"/>
    <property type="project" value="UniProtKB-KW"/>
</dbReference>
<dbReference type="SUPFAM" id="SSF52540">
    <property type="entry name" value="P-loop containing nucleoside triphosphate hydrolases"/>
    <property type="match status" value="1"/>
</dbReference>
<sequence>MKTYFRLLSFAKPIEKFAIPYILATILTVIFSTLNLALLAPLLKALFFQSKAPVPKPASWTHVIDLLNYYAHQATIDYGPLGALKFVCVIIVISVLLSNVFRYISQRVMENLRIHTLLNLRKSVFDNVMDLHLGYFSNERKGDIISKVASDVQVVQYSVTGTLQVIFKEPLTMIAYLVTLFALSVKLTLFSLLIIPVAGLIISRIVKRLKSQAQASHETYGTMISYLDEALSGMKIIKAFNATNYIKDRFHDQNKMYSKIIRSMAKRQQSASPVSEFLGVLMVAGIVLYGGSLVINHQSTLTAENFIAYIAIFSQVMRPAKAISDSFSNIHSGIAAGERVLELIDTKPLIKDALGAKPITDFKEGIQFKDVTFAYDEKVVLSHINFTVPKGKTVALVGPSGGGKSTMMDLIPRFIEPQQGEILIDGHHLNSLTINSVRSLMGVVNQESILFNDTIYNNIAFAKPEATPEQVEAAARIANAHSFIEHTEQGYQTNIGDRGTKLSGGQRQRICIARAVLANPPIMLLDEATSALDTESEKLVQDALNNLMKNRTSLIIAHRLSTIQSADIIIVLEAGRIAEQGTHTELIAANGLYRKLIDMQTFNA</sequence>
<accession>A0A1Q6A5N7</accession>
<keyword evidence="6 8" id="KW-1133">Transmembrane helix</keyword>
<evidence type="ECO:0000313" key="12">
    <source>
        <dbReference type="Proteomes" id="UP000186720"/>
    </source>
</evidence>
<evidence type="ECO:0000259" key="10">
    <source>
        <dbReference type="PROSITE" id="PS50929"/>
    </source>
</evidence>
<dbReference type="InterPro" id="IPR027417">
    <property type="entry name" value="P-loop_NTPase"/>
</dbReference>
<evidence type="ECO:0000256" key="3">
    <source>
        <dbReference type="ARBA" id="ARBA00022692"/>
    </source>
</evidence>
<feature type="domain" description="ABC transporter" evidence="9">
    <location>
        <begin position="366"/>
        <end position="599"/>
    </location>
</feature>
<dbReference type="Pfam" id="PF00664">
    <property type="entry name" value="ABC_membrane"/>
    <property type="match status" value="1"/>
</dbReference>
<reference evidence="11 12" key="1">
    <citation type="submission" date="2016-11" db="EMBL/GenBank/DDBJ databases">
        <title>Whole Genome Sequencing of Mucilaginibacter polytrichastri RG4-7(T) isolated from the moss sample.</title>
        <authorList>
            <person name="Li Y."/>
        </authorList>
    </citation>
    <scope>NUCLEOTIDE SEQUENCE [LARGE SCALE GENOMIC DNA]</scope>
    <source>
        <strain evidence="11 12">RG4-7</strain>
    </source>
</reference>
<dbReference type="PANTHER" id="PTHR43394">
    <property type="entry name" value="ATP-DEPENDENT PERMEASE MDL1, MITOCHONDRIAL"/>
    <property type="match status" value="1"/>
</dbReference>
<evidence type="ECO:0000256" key="2">
    <source>
        <dbReference type="ARBA" id="ARBA00022448"/>
    </source>
</evidence>
<dbReference type="GO" id="GO:0015421">
    <property type="term" value="F:ABC-type oligopeptide transporter activity"/>
    <property type="evidence" value="ECO:0007669"/>
    <property type="project" value="TreeGrafter"/>
</dbReference>
<dbReference type="InterPro" id="IPR011527">
    <property type="entry name" value="ABC1_TM_dom"/>
</dbReference>
<evidence type="ECO:0000259" key="9">
    <source>
        <dbReference type="PROSITE" id="PS50893"/>
    </source>
</evidence>
<dbReference type="InterPro" id="IPR036640">
    <property type="entry name" value="ABC1_TM_sf"/>
</dbReference>
<dbReference type="GO" id="GO:0016887">
    <property type="term" value="F:ATP hydrolysis activity"/>
    <property type="evidence" value="ECO:0007669"/>
    <property type="project" value="InterPro"/>
</dbReference>
<keyword evidence="2" id="KW-0813">Transport</keyword>
<comment type="caution">
    <text evidence="11">The sequence shown here is derived from an EMBL/GenBank/DDBJ whole genome shotgun (WGS) entry which is preliminary data.</text>
</comment>
<dbReference type="InterPro" id="IPR039421">
    <property type="entry name" value="Type_1_exporter"/>
</dbReference>
<dbReference type="PROSITE" id="PS50893">
    <property type="entry name" value="ABC_TRANSPORTER_2"/>
    <property type="match status" value="1"/>
</dbReference>
<dbReference type="InterPro" id="IPR003439">
    <property type="entry name" value="ABC_transporter-like_ATP-bd"/>
</dbReference>
<dbReference type="AlphaFoldDB" id="A0A1Q6A5N7"/>
<evidence type="ECO:0000313" key="11">
    <source>
        <dbReference type="EMBL" id="OKS89324.1"/>
    </source>
</evidence>
<dbReference type="SUPFAM" id="SSF90123">
    <property type="entry name" value="ABC transporter transmembrane region"/>
    <property type="match status" value="1"/>
</dbReference>
<dbReference type="Gene3D" id="3.40.50.300">
    <property type="entry name" value="P-loop containing nucleotide triphosphate hydrolases"/>
    <property type="match status" value="1"/>
</dbReference>
<dbReference type="SMART" id="SM00382">
    <property type="entry name" value="AAA"/>
    <property type="match status" value="1"/>
</dbReference>
<dbReference type="PANTHER" id="PTHR43394:SF1">
    <property type="entry name" value="ATP-BINDING CASSETTE SUB-FAMILY B MEMBER 10, MITOCHONDRIAL"/>
    <property type="match status" value="1"/>
</dbReference>
<protein>
    <submittedName>
        <fullName evidence="11">Lipid A export ATP-binding/permease protein MsbA</fullName>
    </submittedName>
</protein>
<gene>
    <name evidence="11" type="ORF">RG47T_4808</name>
</gene>
<dbReference type="CDD" id="cd18552">
    <property type="entry name" value="ABC_6TM_MsbA_like"/>
    <property type="match status" value="1"/>
</dbReference>
<dbReference type="OrthoDB" id="9760358at2"/>
<dbReference type="EMBL" id="MPPL01000001">
    <property type="protein sequence ID" value="OKS89324.1"/>
    <property type="molecule type" value="Genomic_DNA"/>
</dbReference>
<dbReference type="CDD" id="cd03251">
    <property type="entry name" value="ABCC_MsbA"/>
    <property type="match status" value="1"/>
</dbReference>